<dbReference type="EMBL" id="CVTF01000049">
    <property type="protein sequence ID" value="CRL92362.1"/>
    <property type="molecule type" value="Genomic_DNA"/>
</dbReference>
<accession>A0A0H5DMK2</accession>
<protein>
    <submittedName>
        <fullName evidence="1">Uncharacterized protein</fullName>
    </submittedName>
</protein>
<evidence type="ECO:0000313" key="2">
    <source>
        <dbReference type="Proteomes" id="UP000182715"/>
    </source>
</evidence>
<name>A0A0H5DMK2_NEIMI</name>
<organism evidence="1 2">
    <name type="scientific">Neisseria meningitidis serogroup B</name>
    <dbReference type="NCBI Taxonomy" id="491"/>
    <lineage>
        <taxon>Bacteria</taxon>
        <taxon>Pseudomonadati</taxon>
        <taxon>Pseudomonadota</taxon>
        <taxon>Betaproteobacteria</taxon>
        <taxon>Neisseriales</taxon>
        <taxon>Neisseriaceae</taxon>
        <taxon>Neisseria</taxon>
    </lineage>
</organism>
<reference evidence="1 2" key="1">
    <citation type="submission" date="2014-11" db="EMBL/GenBank/DDBJ databases">
        <authorList>
            <person name="Diene M.Seydina."/>
        </authorList>
    </citation>
    <scope>NUCLEOTIDE SEQUENCE [LARGE SCALE GENOMIC DNA]</scope>
    <source>
        <strain evidence="1 2">Neisseria meningitidis CHUV</strain>
    </source>
</reference>
<sequence>MIPPLYLGQILRVHYNSVFMRLRLRLPPPPPQWENIKMAA</sequence>
<proteinExistence type="predicted"/>
<dbReference type="AlphaFoldDB" id="A0A0H5DMK2"/>
<dbReference type="Proteomes" id="UP000182715">
    <property type="component" value="Unassembled WGS sequence"/>
</dbReference>
<evidence type="ECO:0000313" key="1">
    <source>
        <dbReference type="EMBL" id="CRL92362.1"/>
    </source>
</evidence>